<dbReference type="Proteomes" id="UP000712281">
    <property type="component" value="Unassembled WGS sequence"/>
</dbReference>
<dbReference type="AlphaFoldDB" id="A0A8S9H621"/>
<organism evidence="18 19">
    <name type="scientific">Brassica cretica</name>
    <name type="common">Mustard</name>
    <dbReference type="NCBI Taxonomy" id="69181"/>
    <lineage>
        <taxon>Eukaryota</taxon>
        <taxon>Viridiplantae</taxon>
        <taxon>Streptophyta</taxon>
        <taxon>Embryophyta</taxon>
        <taxon>Tracheophyta</taxon>
        <taxon>Spermatophyta</taxon>
        <taxon>Magnoliopsida</taxon>
        <taxon>eudicotyledons</taxon>
        <taxon>Gunneridae</taxon>
        <taxon>Pentapetalae</taxon>
        <taxon>rosids</taxon>
        <taxon>malvids</taxon>
        <taxon>Brassicales</taxon>
        <taxon>Brassicaceae</taxon>
        <taxon>Brassiceae</taxon>
        <taxon>Brassica</taxon>
    </lineage>
</organism>
<dbReference type="Pfam" id="PF25147">
    <property type="entry name" value="Ribophorin_II_C"/>
    <property type="match status" value="2"/>
</dbReference>
<feature type="transmembrane region" description="Helical" evidence="12">
    <location>
        <begin position="789"/>
        <end position="811"/>
    </location>
</feature>
<reference evidence="18" key="1">
    <citation type="submission" date="2019-12" db="EMBL/GenBank/DDBJ databases">
        <title>Genome sequencing and annotation of Brassica cretica.</title>
        <authorList>
            <person name="Studholme D.J."/>
            <person name="Sarris P.F."/>
        </authorList>
    </citation>
    <scope>NUCLEOTIDE SEQUENCE</scope>
    <source>
        <strain evidence="18">PFS-001/15</strain>
        <tissue evidence="18">Leaf</tissue>
    </source>
</reference>
<dbReference type="InterPro" id="IPR055373">
    <property type="entry name" value="Ribophorin_II_N"/>
</dbReference>
<comment type="pathway">
    <text evidence="3">Protein modification; protein glycosylation.</text>
</comment>
<evidence type="ECO:0000256" key="2">
    <source>
        <dbReference type="ARBA" id="ARBA00004477"/>
    </source>
</evidence>
<evidence type="ECO:0000256" key="10">
    <source>
        <dbReference type="ARBA" id="ARBA00030078"/>
    </source>
</evidence>
<dbReference type="Pfam" id="PF05817">
    <property type="entry name" value="Ribophorin_II"/>
    <property type="match status" value="1"/>
</dbReference>
<evidence type="ECO:0000256" key="12">
    <source>
        <dbReference type="SAM" id="Phobius"/>
    </source>
</evidence>
<feature type="domain" description="Ribophorin II N-terminal" evidence="14">
    <location>
        <begin position="512"/>
        <end position="783"/>
    </location>
</feature>
<evidence type="ECO:0000256" key="3">
    <source>
        <dbReference type="ARBA" id="ARBA00004922"/>
    </source>
</evidence>
<protein>
    <recommendedName>
        <fullName evidence="11">Ribophorin II</fullName>
    </recommendedName>
    <alternativeName>
        <fullName evidence="10">Ribophorin-2</fullName>
    </alternativeName>
</protein>
<keyword evidence="6 13" id="KW-0732">Signal</keyword>
<dbReference type="GO" id="GO:0008250">
    <property type="term" value="C:oligosaccharyltransferase complex"/>
    <property type="evidence" value="ECO:0007669"/>
    <property type="project" value="InterPro"/>
</dbReference>
<dbReference type="InterPro" id="IPR055374">
    <property type="entry name" value="Ribophorin_II_3rd"/>
</dbReference>
<dbReference type="InterPro" id="IPR008814">
    <property type="entry name" value="Swp1"/>
</dbReference>
<keyword evidence="5 12" id="KW-0812">Transmembrane</keyword>
<evidence type="ECO:0000259" key="14">
    <source>
        <dbReference type="Pfam" id="PF05817"/>
    </source>
</evidence>
<evidence type="ECO:0000256" key="13">
    <source>
        <dbReference type="SAM" id="SignalP"/>
    </source>
</evidence>
<dbReference type="Pfam" id="PF23860">
    <property type="entry name" value="Ribophorin_II_3rd"/>
    <property type="match status" value="2"/>
</dbReference>
<name>A0A8S9H621_BRACR</name>
<feature type="signal peptide" evidence="13">
    <location>
        <begin position="1"/>
        <end position="23"/>
    </location>
</feature>
<feature type="transmembrane region" description="Helical" evidence="12">
    <location>
        <begin position="365"/>
        <end position="384"/>
    </location>
</feature>
<dbReference type="GO" id="GO:0006487">
    <property type="term" value="P:protein N-linked glycosylation"/>
    <property type="evidence" value="ECO:0007669"/>
    <property type="project" value="TreeGrafter"/>
</dbReference>
<dbReference type="PANTHER" id="PTHR12640">
    <property type="entry name" value="RIBOPHORIN II"/>
    <property type="match status" value="1"/>
</dbReference>
<evidence type="ECO:0000256" key="1">
    <source>
        <dbReference type="ARBA" id="ARBA00002791"/>
    </source>
</evidence>
<evidence type="ECO:0000259" key="17">
    <source>
        <dbReference type="Pfam" id="PF25147"/>
    </source>
</evidence>
<feature type="transmembrane region" description="Helical" evidence="12">
    <location>
        <begin position="1080"/>
        <end position="1100"/>
    </location>
</feature>
<evidence type="ECO:0000256" key="6">
    <source>
        <dbReference type="ARBA" id="ARBA00022729"/>
    </source>
</evidence>
<evidence type="ECO:0000313" key="19">
    <source>
        <dbReference type="Proteomes" id="UP000712281"/>
    </source>
</evidence>
<dbReference type="Pfam" id="PF23861">
    <property type="entry name" value="Ribophorin_II_2nd"/>
    <property type="match status" value="2"/>
</dbReference>
<keyword evidence="8 12" id="KW-1133">Transmembrane helix</keyword>
<comment type="subcellular location">
    <subcellularLocation>
        <location evidence="2">Endoplasmic reticulum membrane</location>
        <topology evidence="2">Multi-pass membrane protein</topology>
    </subcellularLocation>
</comment>
<sequence>MGAIICGTVFLCDFRLSVPLILSLPSTVISLTKKEPLKCGAFSKENLLNFGFSSFDYVSLLNNVVKVSTVLGSKAPALSVKLAQALSSKGSSVINNQELKFDADSATYFLDSFPKNFDVGKYTFVFEILLDESANEKAYITEAQTKVPIAATGTISIENAEIAVLDSDVGSVESQKKLDLAKDGGVSLSANHLQKLRLSFQLTTPLGLVFKPHQAFLKLKHESQVEHIFLVKTSGKKAELVLDFLGLVEKLYYLSGKYEIQLTIGDASMENSLLSNIGHIELDLPERPEKAPLPPLQPTDPYSRYGPKAEISHIFRVPEKLPAKQLSLIFLGLMVLPFIAFLIGLTRLGVNIKSFPSSVGAATSALLFHGGIGAVLLLYVLFWLKASSQNRFLLVKDYTVHQNLIIISLNPAVGSVHDSKGTIFVGSVSVLLSSNYTHFFVSLSRFISSSLKANIDRSDGGRSLKPQSPLTTDTLPVFFFFLPLMMARGLARFLVSLLLVAICNAASVSQPISDSHRSAALDVFVPLDGSYKSLEEAYEALKSLEILGIDKKSDLSSGTCENVAKVLASPSSALKDVFFALSVNGILKCKTGEDVSKDIVSKLQAGAKDAKLLLDFYYSVRGLVLVKEQFSGTDLTLGDAEAIFRSVKALSQSDGRWRYSSNNAESSTFAAGLAFETLAGVISLAPSEIDQSLIQTVKTGILKLFDSIQKYDDGTFYFDGSEGPISTTASVIRGLTSFAASESTGLNLPGDKIVGLAKFFLGVGIPGDAKDFFNQIDALACLEDNRQGYFHAIYLFSVPLILSLPSTVISLTKKEPLKVKVSTVLGSKAPALSVKLAEALNSKGSSVINNQELKFDADSATYFLDSFPKNFDVGKYTFVFEILLDESAIEKGYITQAQTKVPIAATGAIGIENAEISVLDSDVGSIESQKKLDLTKDGAVSLSANHLQKLRLSFQLTTPLGLVFKPHQAFLKLKHESQVEHIFLVKTSGKKAELVLDFLGLVEKLYYLSGKYEIQLTIGDASMENSLLSNIGHIELDLPERPEKAPLPPLQPTDPYSRYGPKAEISHIFRIPEKLPAKQLSLIFLGLIVLPFIAFLIGLTRLGVNIKSFPSSVGAATSALLFHGGIGAVLLLYLDLFTTLKALSMLGVFLLFVGHRTLSNLAAASNKLKSA</sequence>
<dbReference type="InterPro" id="IPR056790">
    <property type="entry name" value="Ribophorin_II_C"/>
</dbReference>
<evidence type="ECO:0000256" key="7">
    <source>
        <dbReference type="ARBA" id="ARBA00022824"/>
    </source>
</evidence>
<accession>A0A8S9H621</accession>
<dbReference type="InterPro" id="IPR055375">
    <property type="entry name" value="Ribophorin_II_2nd"/>
</dbReference>
<comment type="similarity">
    <text evidence="4">Belongs to the SWP1 family.</text>
</comment>
<feature type="domain" description="Ribophorin II second" evidence="16">
    <location>
        <begin position="65"/>
        <end position="150"/>
    </location>
</feature>
<gene>
    <name evidence="18" type="ORF">F2Q68_00037235</name>
</gene>
<evidence type="ECO:0000256" key="4">
    <source>
        <dbReference type="ARBA" id="ARBA00009038"/>
    </source>
</evidence>
<evidence type="ECO:0000256" key="8">
    <source>
        <dbReference type="ARBA" id="ARBA00022989"/>
    </source>
</evidence>
<dbReference type="PANTHER" id="PTHR12640:SF0">
    <property type="entry name" value="DOLICHYL-DIPHOSPHOOLIGOSACCHARIDE--PROTEIN GLYCOSYLTRANSFERASE SUBUNIT 2"/>
    <property type="match status" value="1"/>
</dbReference>
<proteinExistence type="inferred from homology"/>
<comment type="function">
    <text evidence="1">Subunit of the oligosaccharyl transferase (OST) complex that catalyzes the initial transfer of a defined glycan (Glc(3)Man(9)GlcNAc(2) in eukaryotes) from the lipid carrier dolichol-pyrophosphate to an asparagine residue within an Asn-X-Ser/Thr consensus motif in nascent polypeptide chains, the first step in protein N-glycosylation. N-glycosylation occurs cotranslationally and the complex associates with the Sec61 complex at the channel-forming translocon complex that mediates protein translocation across the endoplasmic reticulum (ER). All subunits are required for a maximal enzyme activity.</text>
</comment>
<evidence type="ECO:0000256" key="9">
    <source>
        <dbReference type="ARBA" id="ARBA00023136"/>
    </source>
</evidence>
<evidence type="ECO:0000256" key="5">
    <source>
        <dbReference type="ARBA" id="ARBA00022692"/>
    </source>
</evidence>
<feature type="domain" description="Ribophorin II second" evidence="16">
    <location>
        <begin position="800"/>
        <end position="904"/>
    </location>
</feature>
<feature type="domain" description="Ribophorin II C-terminal" evidence="17">
    <location>
        <begin position="315"/>
        <end position="385"/>
    </location>
</feature>
<feature type="transmembrane region" description="Helical" evidence="12">
    <location>
        <begin position="326"/>
        <end position="345"/>
    </location>
</feature>
<dbReference type="EMBL" id="QGKW02001988">
    <property type="protein sequence ID" value="KAF2551448.1"/>
    <property type="molecule type" value="Genomic_DNA"/>
</dbReference>
<feature type="domain" description="Ribophorin II third" evidence="15">
    <location>
        <begin position="912"/>
        <end position="1036"/>
    </location>
</feature>
<evidence type="ECO:0000259" key="16">
    <source>
        <dbReference type="Pfam" id="PF23861"/>
    </source>
</evidence>
<keyword evidence="9 12" id="KW-0472">Membrane</keyword>
<comment type="caution">
    <text evidence="18">The sequence shown here is derived from an EMBL/GenBank/DDBJ whole genome shotgun (WGS) entry which is preliminary data.</text>
</comment>
<feature type="domain" description="Ribophorin II C-terminal" evidence="17">
    <location>
        <begin position="1069"/>
        <end position="1163"/>
    </location>
</feature>
<evidence type="ECO:0000313" key="18">
    <source>
        <dbReference type="EMBL" id="KAF2551448.1"/>
    </source>
</evidence>
<evidence type="ECO:0000256" key="11">
    <source>
        <dbReference type="ARBA" id="ARBA00032139"/>
    </source>
</evidence>
<evidence type="ECO:0000259" key="15">
    <source>
        <dbReference type="Pfam" id="PF23860"/>
    </source>
</evidence>
<keyword evidence="7" id="KW-0256">Endoplasmic reticulum</keyword>
<feature type="domain" description="Ribophorin II third" evidence="15">
    <location>
        <begin position="158"/>
        <end position="282"/>
    </location>
</feature>
<feature type="chain" id="PRO_5035791881" description="Ribophorin II" evidence="13">
    <location>
        <begin position="24"/>
        <end position="1171"/>
    </location>
</feature>
<feature type="transmembrane region" description="Helical" evidence="12">
    <location>
        <begin position="1112"/>
        <end position="1133"/>
    </location>
</feature>